<dbReference type="InterPro" id="IPR000700">
    <property type="entry name" value="PAS-assoc_C"/>
</dbReference>
<dbReference type="Pfam" id="PF12860">
    <property type="entry name" value="PAS_7"/>
    <property type="match status" value="4"/>
</dbReference>
<dbReference type="InterPro" id="IPR035965">
    <property type="entry name" value="PAS-like_dom_sf"/>
</dbReference>
<feature type="domain" description="PAS" evidence="1">
    <location>
        <begin position="1074"/>
        <end position="1129"/>
    </location>
</feature>
<dbReference type="EMBL" id="JALNMJ010000009">
    <property type="protein sequence ID" value="MCK7613418.1"/>
    <property type="molecule type" value="Genomic_DNA"/>
</dbReference>
<dbReference type="InterPro" id="IPR000160">
    <property type="entry name" value="GGDEF_dom"/>
</dbReference>
<evidence type="ECO:0000259" key="3">
    <source>
        <dbReference type="PROSITE" id="PS50887"/>
    </source>
</evidence>
<dbReference type="PROSITE" id="PS50113">
    <property type="entry name" value="PAC"/>
    <property type="match status" value="1"/>
</dbReference>
<gene>
    <name evidence="4" type="ORF">M0H32_14680</name>
</gene>
<sequence>MNKASTQREKERLEALNALQIMHTDRLPEFDAVVETLAAIFDCPIALVSLVGADEQWFKAKCGIDVDGTPREVSFCQYALTSDTLFIVEDAAADERFKANPLVTNEPFIRFYAGCPLSVDGQNTLGTLCVIDRKPRTPTESQLQQLRNLGRVVEGLIKSNHAQRQAEDLRRDAEAQHLLADRKSYLLEEVTQASGVGGWEYDIDTDVVTWTDKTREIHEVDPDFQPTVDMALSFYAPDCRRQISDAVTTAIKNGNSWDLELPFITAKGRDIWVRTVGRAVSKNGRVARLIGAFQDITERKHSEQRVRMAEAVQRTTLETLREGVLVLNRAGRIQSFNSAAASLLGHTGDDLANRKVQDLDIECFAEHGRKDVDLLQRAARAPDTVNQHIAKVRLPGQKQFLWLRVDANATDSANEIGLDASIVSLADISETKRQAETMQIVFDNLPGGLVYYNDERRLTVCNKKFQELLQLPQEFIDRQAPLREVATYLAKRGDYGPGDPEELLAERFKLFDNPKPHMYERTSADGRFLEVRGIPLPNGGLIANFFDITERKRSEHLLRHSEAVQRTTLKALSEGILLLSHAGEIQSANPAAISLLGFESKQLIGRNVGDIDFGISCEIEGIGACNVPLVRAANDPASLQNVVARMAPTDGRPARWLRLSARAIDENQEFDLDGVVVSLADITETKQQADTLQSIFDNFPGGIVHYDETLRLASSNAEFCKLLNYPEDLINGKPYLFDFFCYNAERGDYGPGDPKELALQRYRKYDLKKPQVFERQTANGKFIETRSTPLPDGGLIHNFYDITERKLAEQAVQVAELVQRTTLEALNEGVLLLDRNGAILSSNPAAADMLGYPAESLTGVRVTELEVGINHAVDGQQINPFALTVEAPEQVLDLVAKLKPYGQSEDRWLRFNARLVDQGGDRQLDTVVLSLVDITEAKNQSDRMRVIFENVPGGFVYFDSALQLSFYNEETIDIIQVPRDVLDQKLHLLDYLKFNAERGDYGPGDPEQLALERMKQFPPDQPHAFERSTADGRHLDFRSTPLPGGGFIYNFFDVTQRRQMEEQLAENERQARYRTAELETILANMRQGVSVFDKRGRLTLWNKQYIEIFGKPDGDVREGVTLIELIEAEKARGEFDGDVQQHVMDLMIRLSSGEVVRSKFRHPNGKIISAVHAPMPDGGWIGTHEDVTQRELAAEKIEYAAHHDTLTGLGNRTLFNAKLEETLDKSEATGTCADLLLLDLDKFKPVNDTYGHDVGDELLKIVADRLRDCVRSSDLIARLGGDEFGIILGGTGPSNERTAEIAERIVRKLQAPFPVFDHLISIGVSVGISPITGDIRDPSTIIKRADLALYAVKHSGRNAYRFFEQENTPAAKRA</sequence>
<protein>
    <submittedName>
        <fullName evidence="4">PAS-domain containing protein</fullName>
    </submittedName>
</protein>
<dbReference type="InterPro" id="IPR029016">
    <property type="entry name" value="GAF-like_dom_sf"/>
</dbReference>
<dbReference type="NCBIfam" id="TIGR00229">
    <property type="entry name" value="sensory_box"/>
    <property type="match status" value="2"/>
</dbReference>
<dbReference type="SUPFAM" id="SSF55073">
    <property type="entry name" value="Nucleotide cyclase"/>
    <property type="match status" value="1"/>
</dbReference>
<dbReference type="Gene3D" id="3.30.450.20">
    <property type="entry name" value="PAS domain"/>
    <property type="match status" value="8"/>
</dbReference>
<dbReference type="CDD" id="cd00130">
    <property type="entry name" value="PAS"/>
    <property type="match status" value="3"/>
</dbReference>
<dbReference type="SMART" id="SM00086">
    <property type="entry name" value="PAC"/>
    <property type="match status" value="3"/>
</dbReference>
<dbReference type="InterPro" id="IPR001610">
    <property type="entry name" value="PAC"/>
</dbReference>
<feature type="domain" description="PAS" evidence="1">
    <location>
        <begin position="309"/>
        <end position="354"/>
    </location>
</feature>
<reference evidence="4" key="1">
    <citation type="submission" date="2022-04" db="EMBL/GenBank/DDBJ databases">
        <title>Roseibium sp. CAU 1639 isolated from mud.</title>
        <authorList>
            <person name="Kim W."/>
        </authorList>
    </citation>
    <scope>NUCLEOTIDE SEQUENCE</scope>
    <source>
        <strain evidence="4">CAU 1639</strain>
    </source>
</reference>
<dbReference type="SUPFAM" id="SSF55785">
    <property type="entry name" value="PYP-like sensor domain (PAS domain)"/>
    <property type="match status" value="7"/>
</dbReference>
<dbReference type="Gene3D" id="3.30.450.40">
    <property type="match status" value="1"/>
</dbReference>
<dbReference type="Pfam" id="PF13426">
    <property type="entry name" value="PAS_9"/>
    <property type="match status" value="1"/>
</dbReference>
<dbReference type="InterPro" id="IPR013656">
    <property type="entry name" value="PAS_4"/>
</dbReference>
<dbReference type="SMART" id="SM00091">
    <property type="entry name" value="PAS"/>
    <property type="match status" value="7"/>
</dbReference>
<evidence type="ECO:0000259" key="1">
    <source>
        <dbReference type="PROSITE" id="PS50112"/>
    </source>
</evidence>
<comment type="caution">
    <text evidence="4">The sequence shown here is derived from an EMBL/GenBank/DDBJ whole genome shotgun (WGS) entry which is preliminary data.</text>
</comment>
<feature type="domain" description="GGDEF" evidence="3">
    <location>
        <begin position="1231"/>
        <end position="1365"/>
    </location>
</feature>
<dbReference type="Pfam" id="PF00989">
    <property type="entry name" value="PAS"/>
    <property type="match status" value="1"/>
</dbReference>
<feature type="domain" description="PAC" evidence="2">
    <location>
        <begin position="257"/>
        <end position="308"/>
    </location>
</feature>
<dbReference type="RefSeq" id="WP_248155261.1">
    <property type="nucleotide sequence ID" value="NZ_JALNMJ010000009.1"/>
</dbReference>
<dbReference type="PROSITE" id="PS50112">
    <property type="entry name" value="PAS"/>
    <property type="match status" value="4"/>
</dbReference>
<dbReference type="SMART" id="SM00267">
    <property type="entry name" value="GGDEF"/>
    <property type="match status" value="1"/>
</dbReference>
<evidence type="ECO:0000259" key="2">
    <source>
        <dbReference type="PROSITE" id="PS50113"/>
    </source>
</evidence>
<dbReference type="InterPro" id="IPR013767">
    <property type="entry name" value="PAS_fold"/>
</dbReference>
<evidence type="ECO:0000313" key="4">
    <source>
        <dbReference type="EMBL" id="MCK7613418.1"/>
    </source>
</evidence>
<proteinExistence type="predicted"/>
<organism evidence="4 5">
    <name type="scientific">Roseibium sediminicola</name>
    <dbReference type="NCBI Taxonomy" id="2933272"/>
    <lineage>
        <taxon>Bacteria</taxon>
        <taxon>Pseudomonadati</taxon>
        <taxon>Pseudomonadota</taxon>
        <taxon>Alphaproteobacteria</taxon>
        <taxon>Hyphomicrobiales</taxon>
        <taxon>Stappiaceae</taxon>
        <taxon>Roseibium</taxon>
    </lineage>
</organism>
<evidence type="ECO:0000313" key="5">
    <source>
        <dbReference type="Proteomes" id="UP001431221"/>
    </source>
</evidence>
<dbReference type="Pfam" id="PF00990">
    <property type="entry name" value="GGDEF"/>
    <property type="match status" value="1"/>
</dbReference>
<dbReference type="PANTHER" id="PTHR44757:SF2">
    <property type="entry name" value="BIOFILM ARCHITECTURE MAINTENANCE PROTEIN MBAA"/>
    <property type="match status" value="1"/>
</dbReference>
<feature type="domain" description="PAS" evidence="1">
    <location>
        <begin position="815"/>
        <end position="859"/>
    </location>
</feature>
<dbReference type="InterPro" id="IPR043128">
    <property type="entry name" value="Rev_trsase/Diguanyl_cyclase"/>
</dbReference>
<dbReference type="PANTHER" id="PTHR44757">
    <property type="entry name" value="DIGUANYLATE CYCLASE DGCP"/>
    <property type="match status" value="1"/>
</dbReference>
<dbReference type="InterPro" id="IPR052155">
    <property type="entry name" value="Biofilm_reg_signaling"/>
</dbReference>
<dbReference type="SUPFAM" id="SSF55781">
    <property type="entry name" value="GAF domain-like"/>
    <property type="match status" value="1"/>
</dbReference>
<dbReference type="InterPro" id="IPR029787">
    <property type="entry name" value="Nucleotide_cyclase"/>
</dbReference>
<accession>A0ABT0GVF7</accession>
<dbReference type="Pfam" id="PF01590">
    <property type="entry name" value="GAF"/>
    <property type="match status" value="1"/>
</dbReference>
<dbReference type="CDD" id="cd01949">
    <property type="entry name" value="GGDEF"/>
    <property type="match status" value="1"/>
</dbReference>
<dbReference type="SMART" id="SM00065">
    <property type="entry name" value="GAF"/>
    <property type="match status" value="1"/>
</dbReference>
<dbReference type="Proteomes" id="UP001431221">
    <property type="component" value="Unassembled WGS sequence"/>
</dbReference>
<dbReference type="InterPro" id="IPR013655">
    <property type="entry name" value="PAS_fold_3"/>
</dbReference>
<dbReference type="PROSITE" id="PS50887">
    <property type="entry name" value="GGDEF"/>
    <property type="match status" value="1"/>
</dbReference>
<dbReference type="Gene3D" id="3.30.70.270">
    <property type="match status" value="1"/>
</dbReference>
<keyword evidence="5" id="KW-1185">Reference proteome</keyword>
<dbReference type="InterPro" id="IPR003018">
    <property type="entry name" value="GAF"/>
</dbReference>
<dbReference type="InterPro" id="IPR000014">
    <property type="entry name" value="PAS"/>
</dbReference>
<name>A0ABT0GVF7_9HYPH</name>
<dbReference type="Pfam" id="PF08448">
    <property type="entry name" value="PAS_4"/>
    <property type="match status" value="1"/>
</dbReference>
<dbReference type="NCBIfam" id="TIGR00254">
    <property type="entry name" value="GGDEF"/>
    <property type="match status" value="1"/>
</dbReference>
<dbReference type="Pfam" id="PF08447">
    <property type="entry name" value="PAS_3"/>
    <property type="match status" value="1"/>
</dbReference>
<feature type="domain" description="PAS" evidence="1">
    <location>
        <begin position="561"/>
        <end position="607"/>
    </location>
</feature>